<accession>A0A833MDA7</accession>
<keyword evidence="5" id="KW-0804">Transcription</keyword>
<dbReference type="InterPro" id="IPR002078">
    <property type="entry name" value="Sigma_54_int"/>
</dbReference>
<dbReference type="PROSITE" id="PS50045">
    <property type="entry name" value="SIGMA54_INTERACT_4"/>
    <property type="match status" value="1"/>
</dbReference>
<dbReference type="CDD" id="cd00130">
    <property type="entry name" value="PAS"/>
    <property type="match status" value="1"/>
</dbReference>
<evidence type="ECO:0000256" key="2">
    <source>
        <dbReference type="ARBA" id="ARBA00022840"/>
    </source>
</evidence>
<feature type="domain" description="PAS" evidence="7">
    <location>
        <begin position="11"/>
        <end position="64"/>
    </location>
</feature>
<dbReference type="GO" id="GO:0043565">
    <property type="term" value="F:sequence-specific DNA binding"/>
    <property type="evidence" value="ECO:0007669"/>
    <property type="project" value="InterPro"/>
</dbReference>
<dbReference type="Proteomes" id="UP000465601">
    <property type="component" value="Unassembled WGS sequence"/>
</dbReference>
<evidence type="ECO:0000256" key="3">
    <source>
        <dbReference type="ARBA" id="ARBA00023015"/>
    </source>
</evidence>
<dbReference type="InterPro" id="IPR025662">
    <property type="entry name" value="Sigma_54_int_dom_ATP-bd_1"/>
</dbReference>
<dbReference type="InterPro" id="IPR003593">
    <property type="entry name" value="AAA+_ATPase"/>
</dbReference>
<keyword evidence="1" id="KW-0547">Nucleotide-binding</keyword>
<proteinExistence type="predicted"/>
<dbReference type="InterPro" id="IPR002197">
    <property type="entry name" value="HTH_Fis"/>
</dbReference>
<evidence type="ECO:0000256" key="5">
    <source>
        <dbReference type="ARBA" id="ARBA00023163"/>
    </source>
</evidence>
<dbReference type="AlphaFoldDB" id="A0A833MDA7"/>
<dbReference type="CDD" id="cd00009">
    <property type="entry name" value="AAA"/>
    <property type="match status" value="1"/>
</dbReference>
<dbReference type="GO" id="GO:0005524">
    <property type="term" value="F:ATP binding"/>
    <property type="evidence" value="ECO:0007669"/>
    <property type="project" value="UniProtKB-KW"/>
</dbReference>
<dbReference type="Gene3D" id="3.40.50.300">
    <property type="entry name" value="P-loop containing nucleotide triphosphate hydrolases"/>
    <property type="match status" value="1"/>
</dbReference>
<dbReference type="FunFam" id="3.40.50.300:FF:000006">
    <property type="entry name" value="DNA-binding transcriptional regulator NtrC"/>
    <property type="match status" value="1"/>
</dbReference>
<dbReference type="InterPro" id="IPR013767">
    <property type="entry name" value="PAS_fold"/>
</dbReference>
<dbReference type="EMBL" id="WBZB01000040">
    <property type="protein sequence ID" value="KAB3527655.1"/>
    <property type="molecule type" value="Genomic_DNA"/>
</dbReference>
<dbReference type="PROSITE" id="PS00676">
    <property type="entry name" value="SIGMA54_INTERACT_2"/>
    <property type="match status" value="1"/>
</dbReference>
<gene>
    <name evidence="8" type="ORF">F8153_11780</name>
</gene>
<dbReference type="GO" id="GO:0006355">
    <property type="term" value="P:regulation of DNA-templated transcription"/>
    <property type="evidence" value="ECO:0007669"/>
    <property type="project" value="InterPro"/>
</dbReference>
<evidence type="ECO:0000259" key="6">
    <source>
        <dbReference type="PROSITE" id="PS50045"/>
    </source>
</evidence>
<organism evidence="8 9">
    <name type="scientific">Alkaliphilus serpentinus</name>
    <dbReference type="NCBI Taxonomy" id="1482731"/>
    <lineage>
        <taxon>Bacteria</taxon>
        <taxon>Bacillati</taxon>
        <taxon>Bacillota</taxon>
        <taxon>Clostridia</taxon>
        <taxon>Peptostreptococcales</taxon>
        <taxon>Natronincolaceae</taxon>
        <taxon>Alkaliphilus</taxon>
    </lineage>
</organism>
<dbReference type="SUPFAM" id="SSF52540">
    <property type="entry name" value="P-loop containing nucleoside triphosphate hydrolases"/>
    <property type="match status" value="1"/>
</dbReference>
<dbReference type="PRINTS" id="PR01590">
    <property type="entry name" value="HTHFIS"/>
</dbReference>
<dbReference type="InterPro" id="IPR000014">
    <property type="entry name" value="PAS"/>
</dbReference>
<dbReference type="Pfam" id="PF00158">
    <property type="entry name" value="Sigma54_activat"/>
    <property type="match status" value="1"/>
</dbReference>
<dbReference type="Gene3D" id="1.10.10.60">
    <property type="entry name" value="Homeodomain-like"/>
    <property type="match status" value="1"/>
</dbReference>
<dbReference type="InterPro" id="IPR009057">
    <property type="entry name" value="Homeodomain-like_sf"/>
</dbReference>
<dbReference type="NCBIfam" id="TIGR00229">
    <property type="entry name" value="sensory_box"/>
    <property type="match status" value="1"/>
</dbReference>
<feature type="domain" description="Sigma-54 factor interaction" evidence="6">
    <location>
        <begin position="154"/>
        <end position="382"/>
    </location>
</feature>
<keyword evidence="2" id="KW-0067">ATP-binding</keyword>
<sequence length="468" mass="53677">MISKKILMVILQKILQTIDEGVHVVDNEGRTILYNEAMAELEGMTIEDVMDKSLLEVFTSLNEETSTLLNVLKTQRPIYNQSQSYLNNRGRNITTINTTIPLYYMDEVIGALEIAKNITKIQSLSEEILRLQQQLIPEADIKKKEIKRYTFEDLKGRSPSFLEALKMARKAASSSSSVLIYGETGTGKELFAQSIHYHSNRRDKAFLAQNCAALPESLLEGILFGTTKGSFTGAIDRPGIFEQANGGTILLDEINSMGIQLQAKLLRVLQEGYVRRIGGLKDIPIDVRIIATTNEDPHIAIEEGLLRKDLFYRLNVINIVIPPLRDRQEDILFLTEYFINKFNKSLRKDVWLLSESMQMVFKEYWWPGNVRELKNIIEGAINMIQDEHILKEEHFSESFLEFIMDERNKHHQYITHIKLEGCLKTTLENIEKQMIEDSLKRYNGNISKAAEALGLKRQTLQHKLKKLS</sequence>
<dbReference type="RefSeq" id="WP_151866550.1">
    <property type="nucleotide sequence ID" value="NZ_WBZB01000040.1"/>
</dbReference>
<dbReference type="PANTHER" id="PTHR32071">
    <property type="entry name" value="TRANSCRIPTIONAL REGULATORY PROTEIN"/>
    <property type="match status" value="1"/>
</dbReference>
<dbReference type="SMART" id="SM00382">
    <property type="entry name" value="AAA"/>
    <property type="match status" value="1"/>
</dbReference>
<dbReference type="Pfam" id="PF25601">
    <property type="entry name" value="AAA_lid_14"/>
    <property type="match status" value="1"/>
</dbReference>
<dbReference type="SUPFAM" id="SSF55785">
    <property type="entry name" value="PYP-like sensor domain (PAS domain)"/>
    <property type="match status" value="1"/>
</dbReference>
<keyword evidence="4" id="KW-0238">DNA-binding</keyword>
<keyword evidence="3" id="KW-0805">Transcription regulation</keyword>
<dbReference type="PROSITE" id="PS50112">
    <property type="entry name" value="PAS"/>
    <property type="match status" value="1"/>
</dbReference>
<dbReference type="OrthoDB" id="9803970at2"/>
<evidence type="ECO:0000313" key="9">
    <source>
        <dbReference type="Proteomes" id="UP000465601"/>
    </source>
</evidence>
<evidence type="ECO:0000256" key="1">
    <source>
        <dbReference type="ARBA" id="ARBA00022741"/>
    </source>
</evidence>
<dbReference type="PANTHER" id="PTHR32071:SF74">
    <property type="entry name" value="TRANSCRIPTIONAL ACTIVATOR ROCR"/>
    <property type="match status" value="1"/>
</dbReference>
<dbReference type="Gene3D" id="1.10.8.60">
    <property type="match status" value="1"/>
</dbReference>
<dbReference type="Pfam" id="PF02954">
    <property type="entry name" value="HTH_8"/>
    <property type="match status" value="1"/>
</dbReference>
<evidence type="ECO:0000313" key="8">
    <source>
        <dbReference type="EMBL" id="KAB3527655.1"/>
    </source>
</evidence>
<dbReference type="Gene3D" id="3.30.450.20">
    <property type="entry name" value="PAS domain"/>
    <property type="match status" value="1"/>
</dbReference>
<dbReference type="InterPro" id="IPR035965">
    <property type="entry name" value="PAS-like_dom_sf"/>
</dbReference>
<dbReference type="SUPFAM" id="SSF46689">
    <property type="entry name" value="Homeodomain-like"/>
    <property type="match status" value="1"/>
</dbReference>
<protein>
    <submittedName>
        <fullName evidence="8">PAS domain S-box protein</fullName>
    </submittedName>
</protein>
<dbReference type="InterPro" id="IPR027417">
    <property type="entry name" value="P-loop_NTPase"/>
</dbReference>
<dbReference type="InterPro" id="IPR025944">
    <property type="entry name" value="Sigma_54_int_dom_CS"/>
</dbReference>
<evidence type="ECO:0000259" key="7">
    <source>
        <dbReference type="PROSITE" id="PS50112"/>
    </source>
</evidence>
<evidence type="ECO:0000256" key="4">
    <source>
        <dbReference type="ARBA" id="ARBA00023125"/>
    </source>
</evidence>
<dbReference type="PROSITE" id="PS00675">
    <property type="entry name" value="SIGMA54_INTERACT_1"/>
    <property type="match status" value="1"/>
</dbReference>
<dbReference type="InterPro" id="IPR025943">
    <property type="entry name" value="Sigma_54_int_dom_ATP-bd_2"/>
</dbReference>
<dbReference type="Pfam" id="PF00989">
    <property type="entry name" value="PAS"/>
    <property type="match status" value="1"/>
</dbReference>
<comment type="caution">
    <text evidence="8">The sequence shown here is derived from an EMBL/GenBank/DDBJ whole genome shotgun (WGS) entry which is preliminary data.</text>
</comment>
<dbReference type="PROSITE" id="PS00688">
    <property type="entry name" value="SIGMA54_INTERACT_3"/>
    <property type="match status" value="1"/>
</dbReference>
<keyword evidence="9" id="KW-1185">Reference proteome</keyword>
<reference evidence="8 9" key="1">
    <citation type="submission" date="2019-10" db="EMBL/GenBank/DDBJ databases">
        <title>Alkaliphilus serpentinus sp. nov. and Alkaliphilus pronyensis sp. nov., two novel anaerobic alkaliphilic species isolated from the serpentinized-hosted hydrothermal field of the Prony Bay (New Caledonia).</title>
        <authorList>
            <person name="Postec A."/>
        </authorList>
    </citation>
    <scope>NUCLEOTIDE SEQUENCE [LARGE SCALE GENOMIC DNA]</scope>
    <source>
        <strain evidence="8 9">LacT</strain>
    </source>
</reference>
<dbReference type="InterPro" id="IPR058031">
    <property type="entry name" value="AAA_lid_NorR"/>
</dbReference>
<name>A0A833MDA7_9FIRM</name>